<name>A0A382K494_9ZZZZ</name>
<accession>A0A382K494</accession>
<evidence type="ECO:0000313" key="1">
    <source>
        <dbReference type="EMBL" id="SVC17481.1"/>
    </source>
</evidence>
<dbReference type="Pfam" id="PF13589">
    <property type="entry name" value="HATPase_c_3"/>
    <property type="match status" value="1"/>
</dbReference>
<evidence type="ECO:0008006" key="2">
    <source>
        <dbReference type="Google" id="ProtNLM"/>
    </source>
</evidence>
<organism evidence="1">
    <name type="scientific">marine metagenome</name>
    <dbReference type="NCBI Taxonomy" id="408172"/>
    <lineage>
        <taxon>unclassified sequences</taxon>
        <taxon>metagenomes</taxon>
        <taxon>ecological metagenomes</taxon>
    </lineage>
</organism>
<dbReference type="EMBL" id="UINC01077395">
    <property type="protein sequence ID" value="SVC17481.1"/>
    <property type="molecule type" value="Genomic_DNA"/>
</dbReference>
<dbReference type="InterPro" id="IPR036890">
    <property type="entry name" value="HATPase_C_sf"/>
</dbReference>
<gene>
    <name evidence="1" type="ORF">METZ01_LOCUS270335</name>
</gene>
<dbReference type="AlphaFoldDB" id="A0A382K494"/>
<protein>
    <recommendedName>
        <fullName evidence="2">Histidine kinase/HSP90-like ATPase domain-containing protein</fullName>
    </recommendedName>
</protein>
<sequence length="223" mass="25371">MTLKDKLEEIDWGDEDQWSFYSDTLPESSRDAGYKNAAYALGELVDNSIQAEAGDVDIIMFESNVRSIKGRRSWLVQEIGILDNGTGMGPLLQRASIKFQDGSHQRGLKRGGKTKQMGKFGVGLPQASISQARKIEVYSWEEGGYENATYTYIDFDEPSTFRTVPEPIIKPIPEKWLKSSEIWDSSGTLVVWSKLDRFSWKTSKSVHRNTEYVVGRMYRKHIS</sequence>
<proteinExistence type="predicted"/>
<feature type="non-terminal residue" evidence="1">
    <location>
        <position position="223"/>
    </location>
</feature>
<dbReference type="Gene3D" id="3.30.565.10">
    <property type="entry name" value="Histidine kinase-like ATPase, C-terminal domain"/>
    <property type="match status" value="1"/>
</dbReference>
<dbReference type="SUPFAM" id="SSF55874">
    <property type="entry name" value="ATPase domain of HSP90 chaperone/DNA topoisomerase II/histidine kinase"/>
    <property type="match status" value="1"/>
</dbReference>
<reference evidence="1" key="1">
    <citation type="submission" date="2018-05" db="EMBL/GenBank/DDBJ databases">
        <authorList>
            <person name="Lanie J.A."/>
            <person name="Ng W.-L."/>
            <person name="Kazmierczak K.M."/>
            <person name="Andrzejewski T.M."/>
            <person name="Davidsen T.M."/>
            <person name="Wayne K.J."/>
            <person name="Tettelin H."/>
            <person name="Glass J.I."/>
            <person name="Rusch D."/>
            <person name="Podicherti R."/>
            <person name="Tsui H.-C.T."/>
            <person name="Winkler M.E."/>
        </authorList>
    </citation>
    <scope>NUCLEOTIDE SEQUENCE</scope>
</reference>